<keyword evidence="3 8" id="KW-1134">Transmembrane beta strand</keyword>
<dbReference type="PROSITE" id="PS52016">
    <property type="entry name" value="TONB_DEPENDENT_REC_3"/>
    <property type="match status" value="1"/>
</dbReference>
<gene>
    <name evidence="13" type="ORF">ALQ37_04840</name>
</gene>
<dbReference type="PANTHER" id="PTHR47234:SF3">
    <property type="entry name" value="SECRETIN_TONB SHORT N-TERMINAL DOMAIN-CONTAINING PROTEIN"/>
    <property type="match status" value="1"/>
</dbReference>
<organism evidence="13 14">
    <name type="scientific">Pseudomonas syringae pv. aptata</name>
    <dbReference type="NCBI Taxonomy" id="83167"/>
    <lineage>
        <taxon>Bacteria</taxon>
        <taxon>Pseudomonadati</taxon>
        <taxon>Pseudomonadota</taxon>
        <taxon>Gammaproteobacteria</taxon>
        <taxon>Pseudomonadales</taxon>
        <taxon>Pseudomonadaceae</taxon>
        <taxon>Pseudomonas</taxon>
        <taxon>Pseudomonas syringae</taxon>
    </lineage>
</organism>
<evidence type="ECO:0000256" key="6">
    <source>
        <dbReference type="ARBA" id="ARBA00023136"/>
    </source>
</evidence>
<keyword evidence="6 8" id="KW-0472">Membrane</keyword>
<dbReference type="InterPro" id="IPR000531">
    <property type="entry name" value="Beta-barrel_TonB"/>
</dbReference>
<keyword evidence="13" id="KW-0675">Receptor</keyword>
<dbReference type="InterPro" id="IPR039426">
    <property type="entry name" value="TonB-dep_rcpt-like"/>
</dbReference>
<dbReference type="EMBL" id="RBPX01000293">
    <property type="protein sequence ID" value="RMO60845.1"/>
    <property type="molecule type" value="Genomic_DNA"/>
</dbReference>
<evidence type="ECO:0000256" key="8">
    <source>
        <dbReference type="PROSITE-ProRule" id="PRU01360"/>
    </source>
</evidence>
<sequence>MVGREFNVCCLFNPAIAFTSLALSLTGASPCHCCAPTVRLTASSFRPLSAKPGRRLSCMSLITFKTVHAAPSSKQRECPISRFGCVAAMTAMSGVGMKQALQRARVSTAAMGYCPLALAIGGVLLSGTIRAQENNTDDPRTLSTVVVTGNRGAEQRTVTSSPVPIDVVSARQLQSTGKPGLMEALSAVIPSLTLPEKTGWDASGIARAPNLRGLSAAEVLVLVNGKRRHTSATLNINGINTGAAPADLDLIPISAIDHVEVLRDGAAAQYGSDAIAGVINVILKADTSGTSVSNAGLGYDGKKQTVQQSLNKGFEIGDGGIVQLALDARSQNDDNKASANGYSHEQAYDLAGKSTYGGYGTPKTNLLTLGYNAELPINDSLSLYSFTTYSRRKAEQGQNFRLPTITNTITTGPNGYPAGYTPTWYIDEDDFQAAFGGKGTVGEWDWDLSSTYGRNEAEQGTTHNQNPSLGEDTPNRFTSGTWISTELTTNLDFKRGFDIGLQKPLDLSYGLEHRRETYEVQAGDYESYANGGYCITPGNCASSGAQVTNGISPDEESSASRNSVASYVDVGFNPVPDWYVGSAFRYEHYNQGVGATRSGKLTTRYDFTRQFAIRATVSNGFRAPSLANSLFSARSTTYGVVDGVYQSINYGVLPTGSGAAKALGAEDLKPERSTNFSLGFTLTPTYRLTLTADAYVINLRDRITLTGTLLGNEVTQVLLNNGIDSTSGGQYFINGADTRTKGLDLVSNYSQDLGQYGSLKWTAAFNWNQTKILGYKESTSILGTSYELMDREARNLITGVQPRTKLILGGDWSIERFNLNLALTRYGAYKEVNSSANRDLDRVYGAKWITDLDLGYNLSKNLNVAIGAKNLFDVYPKKQGIPSSTMVSSYGTYSPYGFTGGYYYTRLTYAF</sequence>
<keyword evidence="5 9" id="KW-0798">TonB box</keyword>
<dbReference type="AlphaFoldDB" id="A0A0Q0IPQ3"/>
<evidence type="ECO:0000313" key="14">
    <source>
        <dbReference type="Proteomes" id="UP000274541"/>
    </source>
</evidence>
<dbReference type="Gene3D" id="2.40.170.20">
    <property type="entry name" value="TonB-dependent receptor, beta-barrel domain"/>
    <property type="match status" value="1"/>
</dbReference>
<feature type="region of interest" description="Disordered" evidence="10">
    <location>
        <begin position="455"/>
        <end position="474"/>
    </location>
</feature>
<dbReference type="PANTHER" id="PTHR47234">
    <property type="match status" value="1"/>
</dbReference>
<evidence type="ECO:0000256" key="2">
    <source>
        <dbReference type="ARBA" id="ARBA00022448"/>
    </source>
</evidence>
<comment type="similarity">
    <text evidence="8 9">Belongs to the TonB-dependent receptor family.</text>
</comment>
<dbReference type="GO" id="GO:0009279">
    <property type="term" value="C:cell outer membrane"/>
    <property type="evidence" value="ECO:0007669"/>
    <property type="project" value="UniProtKB-SubCell"/>
</dbReference>
<evidence type="ECO:0000256" key="9">
    <source>
        <dbReference type="RuleBase" id="RU003357"/>
    </source>
</evidence>
<keyword evidence="2 8" id="KW-0813">Transport</keyword>
<dbReference type="SUPFAM" id="SSF56935">
    <property type="entry name" value="Porins"/>
    <property type="match status" value="1"/>
</dbReference>
<feature type="domain" description="TonB-dependent receptor plug" evidence="12">
    <location>
        <begin position="159"/>
        <end position="278"/>
    </location>
</feature>
<protein>
    <submittedName>
        <fullName evidence="13">TonB-dependent siderophore receptor</fullName>
    </submittedName>
</protein>
<evidence type="ECO:0000256" key="3">
    <source>
        <dbReference type="ARBA" id="ARBA00022452"/>
    </source>
</evidence>
<evidence type="ECO:0000256" key="10">
    <source>
        <dbReference type="SAM" id="MobiDB-lite"/>
    </source>
</evidence>
<evidence type="ECO:0000256" key="5">
    <source>
        <dbReference type="ARBA" id="ARBA00023077"/>
    </source>
</evidence>
<evidence type="ECO:0000256" key="1">
    <source>
        <dbReference type="ARBA" id="ARBA00004571"/>
    </source>
</evidence>
<dbReference type="InterPro" id="IPR037066">
    <property type="entry name" value="Plug_dom_sf"/>
</dbReference>
<feature type="domain" description="TonB-dependent receptor-like beta-barrel" evidence="11">
    <location>
        <begin position="381"/>
        <end position="871"/>
    </location>
</feature>
<comment type="subcellular location">
    <subcellularLocation>
        <location evidence="1 8">Cell outer membrane</location>
        <topology evidence="1 8">Multi-pass membrane protein</topology>
    </subcellularLocation>
</comment>
<proteinExistence type="inferred from homology"/>
<comment type="caution">
    <text evidence="13">The sequence shown here is derived from an EMBL/GenBank/DDBJ whole genome shotgun (WGS) entry which is preliminary data.</text>
</comment>
<keyword evidence="4 8" id="KW-0812">Transmembrane</keyword>
<evidence type="ECO:0000313" key="13">
    <source>
        <dbReference type="EMBL" id="RMO60845.1"/>
    </source>
</evidence>
<dbReference type="Proteomes" id="UP000274541">
    <property type="component" value="Unassembled WGS sequence"/>
</dbReference>
<dbReference type="InterPro" id="IPR036942">
    <property type="entry name" value="Beta-barrel_TonB_sf"/>
</dbReference>
<keyword evidence="7 8" id="KW-0998">Cell outer membrane</keyword>
<dbReference type="Pfam" id="PF07715">
    <property type="entry name" value="Plug"/>
    <property type="match status" value="1"/>
</dbReference>
<dbReference type="Pfam" id="PF00593">
    <property type="entry name" value="TonB_dep_Rec_b-barrel"/>
    <property type="match status" value="1"/>
</dbReference>
<dbReference type="CDD" id="cd01347">
    <property type="entry name" value="ligand_gated_channel"/>
    <property type="match status" value="1"/>
</dbReference>
<evidence type="ECO:0000256" key="7">
    <source>
        <dbReference type="ARBA" id="ARBA00023237"/>
    </source>
</evidence>
<evidence type="ECO:0000256" key="4">
    <source>
        <dbReference type="ARBA" id="ARBA00022692"/>
    </source>
</evidence>
<feature type="compositionally biased region" description="Polar residues" evidence="10">
    <location>
        <begin position="455"/>
        <end position="468"/>
    </location>
</feature>
<reference evidence="13 14" key="1">
    <citation type="submission" date="2018-08" db="EMBL/GenBank/DDBJ databases">
        <title>Recombination of ecologically and evolutionarily significant loci maintains genetic cohesion in the Pseudomonas syringae species complex.</title>
        <authorList>
            <person name="Dillon M."/>
            <person name="Thakur S."/>
            <person name="Almeida R.N.D."/>
            <person name="Weir B.S."/>
            <person name="Guttman D.S."/>
        </authorList>
    </citation>
    <scope>NUCLEOTIDE SEQUENCE [LARGE SCALE GENOMIC DNA]</scope>
    <source>
        <strain evidence="13 14">ICMP 4388</strain>
    </source>
</reference>
<name>A0A0Q0IPQ3_PSEAP</name>
<dbReference type="InterPro" id="IPR012910">
    <property type="entry name" value="Plug_dom"/>
</dbReference>
<evidence type="ECO:0000259" key="11">
    <source>
        <dbReference type="Pfam" id="PF00593"/>
    </source>
</evidence>
<dbReference type="Gene3D" id="2.170.130.10">
    <property type="entry name" value="TonB-dependent receptor, plug domain"/>
    <property type="match status" value="1"/>
</dbReference>
<accession>A0A0Q0IPQ3</accession>
<evidence type="ECO:0000259" key="12">
    <source>
        <dbReference type="Pfam" id="PF07715"/>
    </source>
</evidence>